<comment type="caution">
    <text evidence="2">The sequence shown here is derived from an EMBL/GenBank/DDBJ whole genome shotgun (WGS) entry which is preliminary data.</text>
</comment>
<dbReference type="Pfam" id="PF00753">
    <property type="entry name" value="Lactamase_B"/>
    <property type="match status" value="1"/>
</dbReference>
<name>A0A8J3LID4_9ACTN</name>
<feature type="domain" description="Metallo-beta-lactamase" evidence="1">
    <location>
        <begin position="50"/>
        <end position="223"/>
    </location>
</feature>
<evidence type="ECO:0000313" key="3">
    <source>
        <dbReference type="Proteomes" id="UP000660339"/>
    </source>
</evidence>
<dbReference type="Proteomes" id="UP000660339">
    <property type="component" value="Unassembled WGS sequence"/>
</dbReference>
<dbReference type="SUPFAM" id="SSF56281">
    <property type="entry name" value="Metallo-hydrolase/oxidoreductase"/>
    <property type="match status" value="1"/>
</dbReference>
<keyword evidence="3" id="KW-1185">Reference proteome</keyword>
<reference evidence="2" key="1">
    <citation type="submission" date="2021-01" db="EMBL/GenBank/DDBJ databases">
        <title>Whole genome shotgun sequence of Catellatospora methionotrophica NBRC 14553.</title>
        <authorList>
            <person name="Komaki H."/>
            <person name="Tamura T."/>
        </authorList>
    </citation>
    <scope>NUCLEOTIDE SEQUENCE</scope>
    <source>
        <strain evidence="2">NBRC 14553</strain>
    </source>
</reference>
<organism evidence="2 3">
    <name type="scientific">Catellatospora methionotrophica</name>
    <dbReference type="NCBI Taxonomy" id="121620"/>
    <lineage>
        <taxon>Bacteria</taxon>
        <taxon>Bacillati</taxon>
        <taxon>Actinomycetota</taxon>
        <taxon>Actinomycetes</taxon>
        <taxon>Micromonosporales</taxon>
        <taxon>Micromonosporaceae</taxon>
        <taxon>Catellatospora</taxon>
    </lineage>
</organism>
<sequence>MPPTTDHPIAGSLDVVWNSGISRDEPPIQVHAYTENTVILRQSKATSYEAPFLYLLFGDDRALLLDTGATGDPAAFPLRATVDRLVDGWLAAHPRDGYALVVAHSHGHGDHVAADEQFADRPATTVVGRDLDAVRSFFGIAHDRPDDIAAFDLGGRVLEVIPSPGHHAAAITVYDPATGILLTGDTVLPGRLLVFDATAYRATMDRLVAFAARRPVTHVLGCHVEMTRRPGRDFPIGATRQPGERALAMTPQQLTAVRDAAVAMTGRRGVRRYDDFILYHEPRPWDLRRLLTRGRVHQAWARVFHR</sequence>
<dbReference type="InterPro" id="IPR001279">
    <property type="entry name" value="Metallo-B-lactamas"/>
</dbReference>
<evidence type="ECO:0000259" key="1">
    <source>
        <dbReference type="SMART" id="SM00849"/>
    </source>
</evidence>
<dbReference type="RefSeq" id="WP_166388705.1">
    <property type="nucleotide sequence ID" value="NZ_BAAATT010000020.1"/>
</dbReference>
<gene>
    <name evidence="2" type="ORF">Cme02nite_72000</name>
</gene>
<accession>A0A8J3LID4</accession>
<dbReference type="AlphaFoldDB" id="A0A8J3LID4"/>
<proteinExistence type="predicted"/>
<dbReference type="InterPro" id="IPR036866">
    <property type="entry name" value="RibonucZ/Hydroxyglut_hydro"/>
</dbReference>
<dbReference type="Gene3D" id="3.60.15.10">
    <property type="entry name" value="Ribonuclease Z/Hydroxyacylglutathione hydrolase-like"/>
    <property type="match status" value="1"/>
</dbReference>
<dbReference type="SMART" id="SM00849">
    <property type="entry name" value="Lactamase_B"/>
    <property type="match status" value="1"/>
</dbReference>
<dbReference type="EMBL" id="BONJ01000045">
    <property type="protein sequence ID" value="GIG18868.1"/>
    <property type="molecule type" value="Genomic_DNA"/>
</dbReference>
<protein>
    <recommendedName>
        <fullName evidence="1">Metallo-beta-lactamase domain-containing protein</fullName>
    </recommendedName>
</protein>
<evidence type="ECO:0000313" key="2">
    <source>
        <dbReference type="EMBL" id="GIG18868.1"/>
    </source>
</evidence>